<feature type="binding site" evidence="9">
    <location>
        <position position="262"/>
    </location>
    <ligand>
        <name>NAD(+)</name>
        <dbReference type="ChEBI" id="CHEBI:57540"/>
    </ligand>
</feature>
<evidence type="ECO:0000256" key="7">
    <source>
        <dbReference type="ARBA" id="ARBA00023284"/>
    </source>
</evidence>
<dbReference type="Gene3D" id="3.50.50.60">
    <property type="entry name" value="FAD/NAD(P)-binding domain"/>
    <property type="match status" value="2"/>
</dbReference>
<dbReference type="GO" id="GO:0050660">
    <property type="term" value="F:flavin adenine dinucleotide binding"/>
    <property type="evidence" value="ECO:0007669"/>
    <property type="project" value="TreeGrafter"/>
</dbReference>
<comment type="cofactor">
    <cofactor evidence="9">
        <name>FAD</name>
        <dbReference type="ChEBI" id="CHEBI:57692"/>
    </cofactor>
    <text evidence="9">Binds 1 FAD per subunit.</text>
</comment>
<keyword evidence="7 11" id="KW-0676">Redox-active center</keyword>
<dbReference type="PANTHER" id="PTHR43014">
    <property type="entry name" value="MERCURIC REDUCTASE"/>
    <property type="match status" value="1"/>
</dbReference>
<dbReference type="InterPro" id="IPR001100">
    <property type="entry name" value="Pyr_nuc-diS_OxRdtase"/>
</dbReference>
<dbReference type="EMBL" id="CP119313">
    <property type="protein sequence ID" value="WEK21729.1"/>
    <property type="molecule type" value="Genomic_DNA"/>
</dbReference>
<dbReference type="InterPro" id="IPR004099">
    <property type="entry name" value="Pyr_nucl-diS_OxRdtase_dimer"/>
</dbReference>
<evidence type="ECO:0000256" key="9">
    <source>
        <dbReference type="PIRSR" id="PIRSR000350-3"/>
    </source>
</evidence>
<dbReference type="PANTHER" id="PTHR43014:SF4">
    <property type="entry name" value="PYRIDINE NUCLEOTIDE-DISULFIDE OXIDOREDUCTASE RCLA-RELATED"/>
    <property type="match status" value="1"/>
</dbReference>
<name>A0AAJ5WC28_9SPHI</name>
<keyword evidence="3 9" id="KW-0274">FAD</keyword>
<dbReference type="PRINTS" id="PR00411">
    <property type="entry name" value="PNDRDTASEI"/>
</dbReference>
<evidence type="ECO:0000256" key="5">
    <source>
        <dbReference type="ARBA" id="ARBA00023002"/>
    </source>
</evidence>
<dbReference type="InterPro" id="IPR012999">
    <property type="entry name" value="Pyr_OxRdtase_I_AS"/>
</dbReference>
<feature type="disulfide bond" description="Redox-active" evidence="10">
    <location>
        <begin position="47"/>
        <end position="52"/>
    </location>
</feature>
<dbReference type="GO" id="GO:0003955">
    <property type="term" value="F:NAD(P)H dehydrogenase (quinone) activity"/>
    <property type="evidence" value="ECO:0007669"/>
    <property type="project" value="TreeGrafter"/>
</dbReference>
<dbReference type="InterPro" id="IPR023753">
    <property type="entry name" value="FAD/NAD-binding_dom"/>
</dbReference>
<dbReference type="AlphaFoldDB" id="A0AAJ5WC28"/>
<comment type="similarity">
    <text evidence="1 11">Belongs to the class-I pyridine nucleotide-disulfide oxidoreductase family.</text>
</comment>
<evidence type="ECO:0000256" key="6">
    <source>
        <dbReference type="ARBA" id="ARBA00023157"/>
    </source>
</evidence>
<dbReference type="PROSITE" id="PS00076">
    <property type="entry name" value="PYRIDINE_REDOX_1"/>
    <property type="match status" value="1"/>
</dbReference>
<evidence type="ECO:0000256" key="4">
    <source>
        <dbReference type="ARBA" id="ARBA00022857"/>
    </source>
</evidence>
<dbReference type="PIRSF" id="PIRSF000350">
    <property type="entry name" value="Mercury_reductase_MerA"/>
    <property type="match status" value="1"/>
</dbReference>
<keyword evidence="9" id="KW-0547">Nucleotide-binding</keyword>
<evidence type="ECO:0000256" key="1">
    <source>
        <dbReference type="ARBA" id="ARBA00007532"/>
    </source>
</evidence>
<evidence type="ECO:0000256" key="10">
    <source>
        <dbReference type="PIRSR" id="PIRSR000350-4"/>
    </source>
</evidence>
<dbReference type="FunFam" id="3.30.390.30:FF:000001">
    <property type="entry name" value="Dihydrolipoyl dehydrogenase"/>
    <property type="match status" value="1"/>
</dbReference>
<proteinExistence type="inferred from homology"/>
<evidence type="ECO:0000259" key="12">
    <source>
        <dbReference type="Pfam" id="PF02852"/>
    </source>
</evidence>
<dbReference type="PRINTS" id="PR00368">
    <property type="entry name" value="FADPNR"/>
</dbReference>
<dbReference type="Gene3D" id="3.30.390.30">
    <property type="match status" value="1"/>
</dbReference>
<evidence type="ECO:0000256" key="2">
    <source>
        <dbReference type="ARBA" id="ARBA00022630"/>
    </source>
</evidence>
<gene>
    <name evidence="14" type="ORF">P0Y49_11350</name>
</gene>
<feature type="domain" description="Pyridine nucleotide-disulphide oxidoreductase dimerisation" evidence="12">
    <location>
        <begin position="342"/>
        <end position="446"/>
    </location>
</feature>
<feature type="domain" description="FAD/NAD(P)-binding" evidence="13">
    <location>
        <begin position="10"/>
        <end position="313"/>
    </location>
</feature>
<accession>A0AAJ5WC28</accession>
<evidence type="ECO:0000256" key="11">
    <source>
        <dbReference type="RuleBase" id="RU003691"/>
    </source>
</evidence>
<reference evidence="14" key="1">
    <citation type="submission" date="2023-03" db="EMBL/GenBank/DDBJ databases">
        <title>Andean soil-derived lignocellulolytic bacterial consortium as a source of novel taxa and putative plastic-active enzymes.</title>
        <authorList>
            <person name="Diaz-Garcia L."/>
            <person name="Chuvochina M."/>
            <person name="Feuerriegel G."/>
            <person name="Bunk B."/>
            <person name="Sproer C."/>
            <person name="Streit W.R."/>
            <person name="Rodriguez L.M."/>
            <person name="Overmann J."/>
            <person name="Jimenez D.J."/>
        </authorList>
    </citation>
    <scope>NUCLEOTIDE SEQUENCE</scope>
    <source>
        <strain evidence="14">MAG 3858</strain>
    </source>
</reference>
<dbReference type="GO" id="GO:0016668">
    <property type="term" value="F:oxidoreductase activity, acting on a sulfur group of donors, NAD(P) as acceptor"/>
    <property type="evidence" value="ECO:0007669"/>
    <property type="project" value="InterPro"/>
</dbReference>
<keyword evidence="6" id="KW-1015">Disulfide bond</keyword>
<dbReference type="InterPro" id="IPR036188">
    <property type="entry name" value="FAD/NAD-bd_sf"/>
</dbReference>
<dbReference type="InterPro" id="IPR016156">
    <property type="entry name" value="FAD/NAD-linked_Rdtase_dimer_sf"/>
</dbReference>
<evidence type="ECO:0000259" key="13">
    <source>
        <dbReference type="Pfam" id="PF07992"/>
    </source>
</evidence>
<dbReference type="Pfam" id="PF02852">
    <property type="entry name" value="Pyr_redox_dim"/>
    <property type="match status" value="1"/>
</dbReference>
<dbReference type="SUPFAM" id="SSF55424">
    <property type="entry name" value="FAD/NAD-linked reductases, dimerisation (C-terminal) domain"/>
    <property type="match status" value="1"/>
</dbReference>
<feature type="binding site" evidence="9">
    <location>
        <position position="56"/>
    </location>
    <ligand>
        <name>FAD</name>
        <dbReference type="ChEBI" id="CHEBI:57692"/>
    </ligand>
</feature>
<feature type="binding site" evidence="9">
    <location>
        <position position="303"/>
    </location>
    <ligand>
        <name>FAD</name>
        <dbReference type="ChEBI" id="CHEBI:57692"/>
    </ligand>
</feature>
<keyword evidence="4" id="KW-0521">NADP</keyword>
<dbReference type="SUPFAM" id="SSF51905">
    <property type="entry name" value="FAD/NAD(P)-binding domain"/>
    <property type="match status" value="1"/>
</dbReference>
<keyword evidence="2 11" id="KW-0285">Flavoprotein</keyword>
<evidence type="ECO:0000256" key="3">
    <source>
        <dbReference type="ARBA" id="ARBA00022827"/>
    </source>
</evidence>
<keyword evidence="5 11" id="KW-0560">Oxidoreductase</keyword>
<evidence type="ECO:0000256" key="8">
    <source>
        <dbReference type="PIRSR" id="PIRSR000350-2"/>
    </source>
</evidence>
<dbReference type="Pfam" id="PF07992">
    <property type="entry name" value="Pyr_redox_2"/>
    <property type="match status" value="1"/>
</dbReference>
<evidence type="ECO:0000313" key="15">
    <source>
        <dbReference type="Proteomes" id="UP001214530"/>
    </source>
</evidence>
<evidence type="ECO:0000313" key="14">
    <source>
        <dbReference type="EMBL" id="WEK21729.1"/>
    </source>
</evidence>
<keyword evidence="9" id="KW-0520">NAD</keyword>
<sequence>MKAIKQHYQNLIIGFGKGGKTLAAYLAKHGQEVVLIEKSEKMYGGTCINIGCIPTKALIVSAERKVPYVIAHDKKDKLTALLRAKNLESLENLDLASVITGEASFVSPSEVLVKLNNSVSDIQIQADRIFINTGTLPFIPPIPGLESSKKVFTSTSIMEQSVLPARLAIVGAGFIGLEFADMYSKFGGEVVLLNSEKMFLPHEDKDIADEIFKVLSAKGIHIANDVKIESVQDIDNDLVRVNYIDGGKLIQLDVNAVLVATGRKPNIDTLNVAAAGVKLDERGYIAVDDSLKTNQPHIWAIGDVNGGPQFTYISLDDFRIIRDQIFGGDYTSIAERKQVAFSVFISPPLAHIGLREWEAIEKGYKIKVGKLPAIAIPRARILNETNGILKTIVDTETNRILGCTLFCADSSEMINTVQIAINAGLDFKILRDTIYTHPSMTEALNDLYTLI</sequence>
<organism evidence="14 15">
    <name type="scientific">Candidatus Pedobacter colombiensis</name>
    <dbReference type="NCBI Taxonomy" id="3121371"/>
    <lineage>
        <taxon>Bacteria</taxon>
        <taxon>Pseudomonadati</taxon>
        <taxon>Bacteroidota</taxon>
        <taxon>Sphingobacteriia</taxon>
        <taxon>Sphingobacteriales</taxon>
        <taxon>Sphingobacteriaceae</taxon>
        <taxon>Pedobacter</taxon>
    </lineage>
</organism>
<dbReference type="Proteomes" id="UP001214530">
    <property type="component" value="Chromosome"/>
</dbReference>
<feature type="active site" description="Proton acceptor" evidence="8">
    <location>
        <position position="437"/>
    </location>
</feature>
<protein>
    <submittedName>
        <fullName evidence="14">FAD-dependent oxidoreductase</fullName>
    </submittedName>
</protein>
<feature type="binding site" evidence="9">
    <location>
        <begin position="171"/>
        <end position="178"/>
    </location>
    <ligand>
        <name>NAD(+)</name>
        <dbReference type="ChEBI" id="CHEBI:57540"/>
    </ligand>
</feature>